<dbReference type="AlphaFoldDB" id="A0A914HW62"/>
<feature type="region of interest" description="Disordered" evidence="3">
    <location>
        <begin position="704"/>
        <end position="737"/>
    </location>
</feature>
<protein>
    <recommendedName>
        <fullName evidence="2">ATP synthase subunit s-like protein</fullName>
    </recommendedName>
</protein>
<evidence type="ECO:0000256" key="3">
    <source>
        <dbReference type="SAM" id="MobiDB-lite"/>
    </source>
</evidence>
<dbReference type="Gene3D" id="3.80.10.10">
    <property type="entry name" value="Ribonuclease Inhibitor"/>
    <property type="match status" value="1"/>
</dbReference>
<organism evidence="4 5">
    <name type="scientific">Globodera rostochiensis</name>
    <name type="common">Golden nematode worm</name>
    <name type="synonym">Heterodera rostochiensis</name>
    <dbReference type="NCBI Taxonomy" id="31243"/>
    <lineage>
        <taxon>Eukaryota</taxon>
        <taxon>Metazoa</taxon>
        <taxon>Ecdysozoa</taxon>
        <taxon>Nematoda</taxon>
        <taxon>Chromadorea</taxon>
        <taxon>Rhabditida</taxon>
        <taxon>Tylenchina</taxon>
        <taxon>Tylenchomorpha</taxon>
        <taxon>Tylenchoidea</taxon>
        <taxon>Heteroderidae</taxon>
        <taxon>Heteroderinae</taxon>
        <taxon>Globodera</taxon>
    </lineage>
</organism>
<reference evidence="5" key="1">
    <citation type="submission" date="2022-11" db="UniProtKB">
        <authorList>
            <consortium name="WormBaseParasite"/>
        </authorList>
    </citation>
    <scope>IDENTIFICATION</scope>
</reference>
<sequence length="761" mass="87430">MNPIQKKTIPPELLAEIVGALRFEICWATTRVSAAFDHFLLKRQLAWIRLEIVRQAILRQKRNRLATAARALKRVAANLPPTKMTRVMDTVTCHFRLVNTAGMPEAQGLAPHISFALQLDAVLLAAVNRDDIQLMHDTAAFLHSLYLTPENVKQVMPKKDPEDQTRFDRGAFTMDYLTMHTQFKYLDHSFDNIRRCREYSRFQTMQYDQRFLPDRLIFLGADLAAAHFIVHRNGSVKFVGDDRWFKREGRLGTYHLPGKKTEGFYVEAIDASDTELMFEGFDNLYDLEFLRMLSLRNCRWIDDWVLSRIGGMFANSLEMLDLSNCHRISAKGLLGLRSLTKLRFLRLDGLDKVQGLAKSALLLEETLPNLMVFGVDYDRAMAEHETEQKLLSHDRVIIDAKDNVFVEDDNGRLFYVKGCVNERVSVCDADKPLMTSLIRRELPKMDAEEFEQVNDLSKGKLRHFLLGSPSGYSWNEQVETMLTFEESWQHWEAVPTDVKMMPRYKRTVLLEERRRALLLEAAEEQKRLGREGAEQDEEAGEEAGECDGEERGEAEQHDDDGKGEEEKIVVPKKISPVAIYLRQNARWDIIGNVRLEIVRQAILRQKRNRLATAARALKQAVKNIRPSKMTLLMNSVTCHFGVDNDAGMPQAQVLAPHVSFALQLDAVLLDNVNRDDISFLHKTANCKQKSCTVSPRWLNDRSKSDLDGRVLNRTKKPEKRLANVTEKEEEELNSTTTMGRGRRRKLLLQKKLLNIECLHNL</sequence>
<feature type="compositionally biased region" description="Acidic residues" evidence="3">
    <location>
        <begin position="534"/>
        <end position="548"/>
    </location>
</feature>
<evidence type="ECO:0000313" key="4">
    <source>
        <dbReference type="Proteomes" id="UP000887572"/>
    </source>
</evidence>
<comment type="similarity">
    <text evidence="1">Belongs to the ATP synthase subunit s family.</text>
</comment>
<feature type="region of interest" description="Disordered" evidence="3">
    <location>
        <begin position="527"/>
        <end position="567"/>
    </location>
</feature>
<evidence type="ECO:0000256" key="1">
    <source>
        <dbReference type="ARBA" id="ARBA00006901"/>
    </source>
</evidence>
<proteinExistence type="inferred from homology"/>
<name>A0A914HW62_GLORO</name>
<dbReference type="SUPFAM" id="SSF52047">
    <property type="entry name" value="RNI-like"/>
    <property type="match status" value="1"/>
</dbReference>
<dbReference type="Proteomes" id="UP000887572">
    <property type="component" value="Unplaced"/>
</dbReference>
<accession>A0A914HW62</accession>
<dbReference type="InterPro" id="IPR032675">
    <property type="entry name" value="LRR_dom_sf"/>
</dbReference>
<dbReference type="FunFam" id="3.80.10.10:FF:000168">
    <property type="entry name" value="Distal membrane arm assembly complex 2"/>
    <property type="match status" value="1"/>
</dbReference>
<evidence type="ECO:0000313" key="5">
    <source>
        <dbReference type="WBParaSite" id="Gr19_v10_g4326.t1"/>
    </source>
</evidence>
<dbReference type="WBParaSite" id="Gr19_v10_g4326.t1">
    <property type="protein sequence ID" value="Gr19_v10_g4326.t1"/>
    <property type="gene ID" value="Gr19_v10_g4326"/>
</dbReference>
<keyword evidence="4" id="KW-1185">Reference proteome</keyword>
<evidence type="ECO:0000256" key="2">
    <source>
        <dbReference type="ARBA" id="ARBA00076566"/>
    </source>
</evidence>